<accession>A0A1H7JQW9</accession>
<dbReference type="EMBL" id="FOAZ01000003">
    <property type="protein sequence ID" value="SEK77098.1"/>
    <property type="molecule type" value="Genomic_DNA"/>
</dbReference>
<reference evidence="2" key="1">
    <citation type="submission" date="2016-10" db="EMBL/GenBank/DDBJ databases">
        <authorList>
            <person name="Varghese N."/>
        </authorList>
    </citation>
    <scope>NUCLEOTIDE SEQUENCE [LARGE SCALE GENOMIC DNA]</scope>
    <source>
        <strain evidence="2">DSM 45096 / BCRC 16803 / CGMCC 4.1857 / CIP 109030 / JCM 12277 / KCTC 19219 / NBRC 100920 / 33214</strain>
    </source>
</reference>
<protein>
    <submittedName>
        <fullName evidence="1">Uncharacterized protein</fullName>
    </submittedName>
</protein>
<evidence type="ECO:0000313" key="1">
    <source>
        <dbReference type="EMBL" id="SEK77098.1"/>
    </source>
</evidence>
<gene>
    <name evidence="1" type="ORF">SAMN05414137_103421</name>
</gene>
<evidence type="ECO:0000313" key="2">
    <source>
        <dbReference type="Proteomes" id="UP000183015"/>
    </source>
</evidence>
<organism evidence="1 2">
    <name type="scientific">Streptacidiphilus jiangxiensis</name>
    <dbReference type="NCBI Taxonomy" id="235985"/>
    <lineage>
        <taxon>Bacteria</taxon>
        <taxon>Bacillati</taxon>
        <taxon>Actinomycetota</taxon>
        <taxon>Actinomycetes</taxon>
        <taxon>Kitasatosporales</taxon>
        <taxon>Streptomycetaceae</taxon>
        <taxon>Streptacidiphilus</taxon>
    </lineage>
</organism>
<name>A0A1H7JQW9_STRJI</name>
<sequence length="55" mass="5221">MAVERRRVGRAVDTAALGVGPSVAWALHGAAPEPGGALLAQAGSDAGGTVTAVPG</sequence>
<dbReference type="AlphaFoldDB" id="A0A1H7JQW9"/>
<keyword evidence="2" id="KW-1185">Reference proteome</keyword>
<dbReference type="Proteomes" id="UP000183015">
    <property type="component" value="Unassembled WGS sequence"/>
</dbReference>
<proteinExistence type="predicted"/>